<evidence type="ECO:0000313" key="1">
    <source>
        <dbReference type="Proteomes" id="UP000887574"/>
    </source>
</evidence>
<dbReference type="Proteomes" id="UP000887574">
    <property type="component" value="Unplaced"/>
</dbReference>
<evidence type="ECO:0000313" key="2">
    <source>
        <dbReference type="WBParaSite" id="jg14877"/>
    </source>
</evidence>
<keyword evidence="1" id="KW-1185">Reference proteome</keyword>
<sequence length="103" mass="11620">MNNRMSDRTEEVKTPFRRTSSIRQYGNSAMSGIGVRNSTNNIPLPVCVSDLIFLVDIPGEEENTGFHHLPLARSELLVGWQSSQKLMKIELTLLTIYATLRTI</sequence>
<dbReference type="WBParaSite" id="jg14877">
    <property type="protein sequence ID" value="jg14877"/>
    <property type="gene ID" value="jg14877"/>
</dbReference>
<accession>A0A915D340</accession>
<name>A0A915D340_9BILA</name>
<organism evidence="1 2">
    <name type="scientific">Ditylenchus dipsaci</name>
    <dbReference type="NCBI Taxonomy" id="166011"/>
    <lineage>
        <taxon>Eukaryota</taxon>
        <taxon>Metazoa</taxon>
        <taxon>Ecdysozoa</taxon>
        <taxon>Nematoda</taxon>
        <taxon>Chromadorea</taxon>
        <taxon>Rhabditida</taxon>
        <taxon>Tylenchina</taxon>
        <taxon>Tylenchomorpha</taxon>
        <taxon>Sphaerularioidea</taxon>
        <taxon>Anguinidae</taxon>
        <taxon>Anguininae</taxon>
        <taxon>Ditylenchus</taxon>
    </lineage>
</organism>
<dbReference type="AlphaFoldDB" id="A0A915D340"/>
<reference evidence="2" key="1">
    <citation type="submission" date="2022-11" db="UniProtKB">
        <authorList>
            <consortium name="WormBaseParasite"/>
        </authorList>
    </citation>
    <scope>IDENTIFICATION</scope>
</reference>
<proteinExistence type="predicted"/>
<protein>
    <submittedName>
        <fullName evidence="2">Uncharacterized protein</fullName>
    </submittedName>
</protein>